<dbReference type="Gene3D" id="3.10.180.10">
    <property type="entry name" value="2,3-Dihydroxybiphenyl 1,2-Dioxygenase, domain 1"/>
    <property type="match status" value="1"/>
</dbReference>
<reference evidence="11" key="1">
    <citation type="submission" date="2017-08" db="EMBL/GenBank/DDBJ databases">
        <title>A dynamic microbial community with high functional redundancy inhabits the cold, oxic subseafloor aquifer.</title>
        <authorList>
            <person name="Tully B.J."/>
            <person name="Wheat C.G."/>
            <person name="Glazer B.T."/>
            <person name="Huber J.A."/>
        </authorList>
    </citation>
    <scope>NUCLEOTIDE SEQUENCE [LARGE SCALE GENOMIC DNA]</scope>
</reference>
<keyword evidence="8" id="KW-0862">Zinc</keyword>
<feature type="binding site" evidence="8">
    <location>
        <position position="56"/>
    </location>
    <ligand>
        <name>Zn(2+)</name>
        <dbReference type="ChEBI" id="CHEBI:29105"/>
        <note>ligand shared between dimeric partners</note>
    </ligand>
</feature>
<evidence type="ECO:0000256" key="4">
    <source>
        <dbReference type="ARBA" id="ARBA00032460"/>
    </source>
</evidence>
<comment type="cofactor">
    <cofactor evidence="8">
        <name>Zn(2+)</name>
        <dbReference type="ChEBI" id="CHEBI:29105"/>
    </cofactor>
    <text evidence="8">Binds 1 zinc ion per subunit. In the homodimer, two zinc ions are bound between subunits.</text>
</comment>
<dbReference type="PROSITE" id="PS51819">
    <property type="entry name" value="VOC"/>
    <property type="match status" value="1"/>
</dbReference>
<comment type="catalytic activity">
    <reaction evidence="6">
        <text>(R)-S-lactoylglutathione = methylglyoxal + glutathione</text>
        <dbReference type="Rhea" id="RHEA:19069"/>
        <dbReference type="ChEBI" id="CHEBI:17158"/>
        <dbReference type="ChEBI" id="CHEBI:57474"/>
        <dbReference type="ChEBI" id="CHEBI:57925"/>
        <dbReference type="EC" id="4.4.1.5"/>
    </reaction>
</comment>
<feature type="active site" description="Proton donor/acceptor" evidence="7">
    <location>
        <position position="122"/>
    </location>
</feature>
<organism evidence="10 11">
    <name type="scientific">Aerophobetes bacterium</name>
    <dbReference type="NCBI Taxonomy" id="2030807"/>
    <lineage>
        <taxon>Bacteria</taxon>
        <taxon>Candidatus Aerophobota</taxon>
    </lineage>
</organism>
<accession>A0A2A4YM39</accession>
<dbReference type="PANTHER" id="PTHR46036:SF5">
    <property type="entry name" value="LACTOYLGLUTATHIONE LYASE"/>
    <property type="match status" value="1"/>
</dbReference>
<dbReference type="Proteomes" id="UP000217838">
    <property type="component" value="Unassembled WGS sequence"/>
</dbReference>
<evidence type="ECO:0000313" key="11">
    <source>
        <dbReference type="Proteomes" id="UP000217838"/>
    </source>
</evidence>
<dbReference type="GO" id="GO:0005737">
    <property type="term" value="C:cytoplasm"/>
    <property type="evidence" value="ECO:0007669"/>
    <property type="project" value="TreeGrafter"/>
</dbReference>
<dbReference type="GO" id="GO:0019243">
    <property type="term" value="P:methylglyoxal catabolic process to D-lactate via S-lactoyl-glutathione"/>
    <property type="evidence" value="ECO:0007669"/>
    <property type="project" value="TreeGrafter"/>
</dbReference>
<evidence type="ECO:0000313" key="10">
    <source>
        <dbReference type="EMBL" id="PCI95893.1"/>
    </source>
</evidence>
<feature type="binding site" evidence="8">
    <location>
        <position position="74"/>
    </location>
    <ligand>
        <name>Zn(2+)</name>
        <dbReference type="ChEBI" id="CHEBI:29105"/>
        <note>ligand shared between dimeric partners</note>
    </ligand>
</feature>
<evidence type="ECO:0000256" key="5">
    <source>
        <dbReference type="ARBA" id="ARBA00033298"/>
    </source>
</evidence>
<feature type="domain" description="VOC" evidence="9">
    <location>
        <begin position="2"/>
        <end position="126"/>
    </location>
</feature>
<comment type="caution">
    <text evidence="10">The sequence shown here is derived from an EMBL/GenBank/DDBJ whole genome shotgun (WGS) entry which is preliminary data.</text>
</comment>
<dbReference type="Pfam" id="PF00903">
    <property type="entry name" value="Glyoxalase"/>
    <property type="match status" value="1"/>
</dbReference>
<evidence type="ECO:0000256" key="6">
    <source>
        <dbReference type="ARBA" id="ARBA00048273"/>
    </source>
</evidence>
<dbReference type="GO" id="GO:0046872">
    <property type="term" value="F:metal ion binding"/>
    <property type="evidence" value="ECO:0007669"/>
    <property type="project" value="UniProtKB-KW"/>
</dbReference>
<proteinExistence type="predicted"/>
<dbReference type="InterPro" id="IPR004360">
    <property type="entry name" value="Glyas_Fos-R_dOase_dom"/>
</dbReference>
<dbReference type="GO" id="GO:0004462">
    <property type="term" value="F:lactoylglutathione lyase activity"/>
    <property type="evidence" value="ECO:0007669"/>
    <property type="project" value="UniProtKB-EC"/>
</dbReference>
<dbReference type="NCBIfam" id="TIGR00068">
    <property type="entry name" value="glyox_I"/>
    <property type="match status" value="1"/>
</dbReference>
<dbReference type="SUPFAM" id="SSF54593">
    <property type="entry name" value="Glyoxalase/Bleomycin resistance protein/Dihydroxybiphenyl dioxygenase"/>
    <property type="match status" value="1"/>
</dbReference>
<evidence type="ECO:0000256" key="3">
    <source>
        <dbReference type="ARBA" id="ARBA00030892"/>
    </source>
</evidence>
<keyword evidence="8" id="KW-0479">Metal-binding</keyword>
<evidence type="ECO:0000256" key="1">
    <source>
        <dbReference type="ARBA" id="ARBA00030291"/>
    </source>
</evidence>
<gene>
    <name evidence="10" type="primary">gloA</name>
    <name evidence="10" type="ORF">COB11_00810</name>
</gene>
<protein>
    <recommendedName>
        <fullName evidence="3">Aldoketomutase</fullName>
    </recommendedName>
    <alternativeName>
        <fullName evidence="2">Glyoxalase I</fullName>
    </alternativeName>
    <alternativeName>
        <fullName evidence="1">Ketone-aldehyde mutase</fullName>
    </alternativeName>
    <alternativeName>
        <fullName evidence="4">Methylglyoxalase</fullName>
    </alternativeName>
    <alternativeName>
        <fullName evidence="5">S-D-lactoylglutathione methylglyoxal lyase</fullName>
    </alternativeName>
</protein>
<name>A0A2A4YM39_UNCAE</name>
<evidence type="ECO:0000256" key="7">
    <source>
        <dbReference type="PIRSR" id="PIRSR604361-1"/>
    </source>
</evidence>
<evidence type="ECO:0000259" key="9">
    <source>
        <dbReference type="PROSITE" id="PS51819"/>
    </source>
</evidence>
<dbReference type="AlphaFoldDB" id="A0A2A4YM39"/>
<dbReference type="InterPro" id="IPR029068">
    <property type="entry name" value="Glyas_Bleomycin-R_OHBP_Dase"/>
</dbReference>
<evidence type="ECO:0000256" key="2">
    <source>
        <dbReference type="ARBA" id="ARBA00030537"/>
    </source>
</evidence>
<dbReference type="PANTHER" id="PTHR46036">
    <property type="entry name" value="LACTOYLGLUTATHIONE LYASE"/>
    <property type="match status" value="1"/>
</dbReference>
<evidence type="ECO:0000256" key="8">
    <source>
        <dbReference type="PIRSR" id="PIRSR604361-3"/>
    </source>
</evidence>
<dbReference type="EMBL" id="NVUU01000006">
    <property type="protein sequence ID" value="PCI95893.1"/>
    <property type="molecule type" value="Genomic_DNA"/>
</dbReference>
<dbReference type="InterPro" id="IPR004361">
    <property type="entry name" value="Glyoxalase_1"/>
</dbReference>
<feature type="binding site" evidence="8">
    <location>
        <position position="122"/>
    </location>
    <ligand>
        <name>Zn(2+)</name>
        <dbReference type="ChEBI" id="CHEBI:29105"/>
        <note>ligand shared between dimeric partners</note>
    </ligand>
</feature>
<sequence length="131" mass="15012">MRLLHTMIRVENLERSIEFYTKVLKMRILRRKDNEGGKYTLVFLGYDDESKSHAIELTHNWDNRKYEHGTYFGHIAIGVSGIYKLCEEIESMGGAISRKPGPLSGSTSVIAFVKDPDGYSIELIEQENRSN</sequence>
<keyword evidence="10" id="KW-0456">Lyase</keyword>
<dbReference type="InterPro" id="IPR037523">
    <property type="entry name" value="VOC_core"/>
</dbReference>